<dbReference type="InterPro" id="IPR025875">
    <property type="entry name" value="Leu-rich_rpt_4"/>
</dbReference>
<dbReference type="PROSITE" id="PS51450">
    <property type="entry name" value="LRR"/>
    <property type="match status" value="1"/>
</dbReference>
<reference evidence="5" key="1">
    <citation type="submission" date="2025-08" db="UniProtKB">
        <authorList>
            <consortium name="RefSeq"/>
        </authorList>
    </citation>
    <scope>IDENTIFICATION</scope>
    <source>
        <tissue evidence="5">Thorax and Abdomen</tissue>
    </source>
</reference>
<dbReference type="GeneID" id="107218499"/>
<dbReference type="PANTHER" id="PTHR22708">
    <property type="entry name" value="LEUCINE-RICH REPEAT-CONTAINING PROTEIN 56"/>
    <property type="match status" value="1"/>
</dbReference>
<protein>
    <submittedName>
        <fullName evidence="5">Leucine-rich repeat-containing protein 56</fullName>
    </submittedName>
</protein>
<evidence type="ECO:0000256" key="2">
    <source>
        <dbReference type="ARBA" id="ARBA00022737"/>
    </source>
</evidence>
<keyword evidence="2" id="KW-0677">Repeat</keyword>
<dbReference type="AlphaFoldDB" id="A0A6J0BAA5"/>
<dbReference type="PANTHER" id="PTHR22708:SF0">
    <property type="entry name" value="LEUCINE-RICH REPEAT-CONTAINING PROTEIN 56"/>
    <property type="match status" value="1"/>
</dbReference>
<gene>
    <name evidence="5" type="primary">LOC107218499</name>
</gene>
<dbReference type="SUPFAM" id="SSF52058">
    <property type="entry name" value="L domain-like"/>
    <property type="match status" value="1"/>
</dbReference>
<keyword evidence="1" id="KW-0433">Leucine-rich repeat</keyword>
<dbReference type="InParanoid" id="A0A6J0BAA5"/>
<proteinExistence type="predicted"/>
<dbReference type="Gene3D" id="3.80.10.10">
    <property type="entry name" value="Ribonuclease Inhibitor"/>
    <property type="match status" value="1"/>
</dbReference>
<dbReference type="KEGG" id="nlo:107218499"/>
<evidence type="ECO:0000256" key="3">
    <source>
        <dbReference type="SAM" id="MobiDB-lite"/>
    </source>
</evidence>
<keyword evidence="4" id="KW-1185">Reference proteome</keyword>
<dbReference type="OrthoDB" id="433501at2759"/>
<dbReference type="InterPro" id="IPR032675">
    <property type="entry name" value="LRR_dom_sf"/>
</dbReference>
<evidence type="ECO:0000256" key="1">
    <source>
        <dbReference type="ARBA" id="ARBA00022614"/>
    </source>
</evidence>
<feature type="region of interest" description="Disordered" evidence="3">
    <location>
        <begin position="1"/>
        <end position="29"/>
    </location>
</feature>
<organism evidence="5">
    <name type="scientific">Neodiprion lecontei</name>
    <name type="common">Redheaded pine sawfly</name>
    <dbReference type="NCBI Taxonomy" id="441921"/>
    <lineage>
        <taxon>Eukaryota</taxon>
        <taxon>Metazoa</taxon>
        <taxon>Ecdysozoa</taxon>
        <taxon>Arthropoda</taxon>
        <taxon>Hexapoda</taxon>
        <taxon>Insecta</taxon>
        <taxon>Pterygota</taxon>
        <taxon>Neoptera</taxon>
        <taxon>Endopterygota</taxon>
        <taxon>Hymenoptera</taxon>
        <taxon>Tenthredinoidea</taxon>
        <taxon>Diprionidae</taxon>
        <taxon>Diprioninae</taxon>
        <taxon>Neodiprion</taxon>
    </lineage>
</organism>
<dbReference type="RefSeq" id="XP_015511880.2">
    <property type="nucleotide sequence ID" value="XM_015656394.2"/>
</dbReference>
<dbReference type="InterPro" id="IPR001611">
    <property type="entry name" value="Leu-rich_rpt"/>
</dbReference>
<evidence type="ECO:0000313" key="5">
    <source>
        <dbReference type="RefSeq" id="XP_015511880.2"/>
    </source>
</evidence>
<dbReference type="Pfam" id="PF12799">
    <property type="entry name" value="LRR_4"/>
    <property type="match status" value="1"/>
</dbReference>
<dbReference type="Proteomes" id="UP000829291">
    <property type="component" value="Chromosome 6"/>
</dbReference>
<feature type="compositionally biased region" description="Basic and acidic residues" evidence="3">
    <location>
        <begin position="1"/>
        <end position="18"/>
    </location>
</feature>
<accession>A0A6J0BAA5</accession>
<feature type="region of interest" description="Disordered" evidence="3">
    <location>
        <begin position="212"/>
        <end position="252"/>
    </location>
</feature>
<dbReference type="InterPro" id="IPR040091">
    <property type="entry name" value="LRRC56"/>
</dbReference>
<name>A0A6J0BAA5_NEOLC</name>
<sequence>MEAIRSKSTDSLHAKDTQHPITEAEDSPLRSREKLTYTFSTQPLEIDLRNLLTQVTGQTDLIGVTNVKLKVVSGQAGLHRLSDYTPHLTTLTLDGSCIATFRDLGSSLKSLSTLSVARCSMKHLDGVWGFRNLRDLNARDNFISDPSPCSGVRKLSKLDLGNNKITNVSYFAFLRSCNRLKELDVAANNFTDYKTEITRFLPQLRVLDGEELEDRHRHSDVTEEGSAVKIEDQSSEEESTTSEERLSAEDVDPDEVVGCWHKIVRLVSLM</sequence>
<evidence type="ECO:0000313" key="4">
    <source>
        <dbReference type="Proteomes" id="UP000829291"/>
    </source>
</evidence>